<accession>A0A1F7WRL3</accession>
<feature type="transmembrane region" description="Helical" evidence="1">
    <location>
        <begin position="248"/>
        <end position="269"/>
    </location>
</feature>
<dbReference type="AlphaFoldDB" id="A0A1F7WRL3"/>
<keyword evidence="1" id="KW-1133">Transmembrane helix</keyword>
<feature type="chain" id="PRO_5009533551" evidence="2">
    <location>
        <begin position="32"/>
        <end position="276"/>
    </location>
</feature>
<evidence type="ECO:0000313" key="3">
    <source>
        <dbReference type="EMBL" id="OGM05436.1"/>
    </source>
</evidence>
<evidence type="ECO:0000313" key="4">
    <source>
        <dbReference type="Proteomes" id="UP000178812"/>
    </source>
</evidence>
<name>A0A1F7WRL3_9BACT</name>
<dbReference type="Proteomes" id="UP000178812">
    <property type="component" value="Unassembled WGS sequence"/>
</dbReference>
<feature type="signal peptide" evidence="2">
    <location>
        <begin position="1"/>
        <end position="31"/>
    </location>
</feature>
<organism evidence="3 4">
    <name type="scientific">Candidatus Woesebacteria bacterium GWB1_43_5</name>
    <dbReference type="NCBI Taxonomy" id="1802474"/>
    <lineage>
        <taxon>Bacteria</taxon>
        <taxon>Candidatus Woeseibacteriota</taxon>
    </lineage>
</organism>
<sequence length="276" mass="29339">MNMLKKIFHRFNLLVLGVILLSTTPISTLNAQQLCGTLSVSVNGPHAGFSVRNASPGARLWVIVYNRSNENFAGHSPIQVDQDGSGNTSIPLTGDEYYAFLSENDHLSRNEARCSNTASFSVETIETKICGTDLYEERPTYCSVSAINRVRVPYSGCVGGAELCVADIISPVSPTTCSSAQGTGINTAIGCIPIGSANELIGFILRWGIGIGGGIAFLLMLYAGFIIMTSTGNPERLKGGQQLLTSAIAGLIMLIFSVFILRLIGINILQIPGFGT</sequence>
<keyword evidence="2" id="KW-0732">Signal</keyword>
<proteinExistence type="predicted"/>
<dbReference type="EMBL" id="MGFM01000037">
    <property type="protein sequence ID" value="OGM05436.1"/>
    <property type="molecule type" value="Genomic_DNA"/>
</dbReference>
<keyword evidence="1" id="KW-0472">Membrane</keyword>
<protein>
    <submittedName>
        <fullName evidence="3">Uncharacterized protein</fullName>
    </submittedName>
</protein>
<comment type="caution">
    <text evidence="3">The sequence shown here is derived from an EMBL/GenBank/DDBJ whole genome shotgun (WGS) entry which is preliminary data.</text>
</comment>
<feature type="transmembrane region" description="Helical" evidence="1">
    <location>
        <begin position="204"/>
        <end position="227"/>
    </location>
</feature>
<keyword evidence="1" id="KW-0812">Transmembrane</keyword>
<gene>
    <name evidence="3" type="ORF">A2125_01215</name>
</gene>
<evidence type="ECO:0000256" key="1">
    <source>
        <dbReference type="SAM" id="Phobius"/>
    </source>
</evidence>
<evidence type="ECO:0000256" key="2">
    <source>
        <dbReference type="SAM" id="SignalP"/>
    </source>
</evidence>
<reference evidence="3 4" key="1">
    <citation type="journal article" date="2016" name="Nat. Commun.">
        <title>Thousands of microbial genomes shed light on interconnected biogeochemical processes in an aquifer system.</title>
        <authorList>
            <person name="Anantharaman K."/>
            <person name="Brown C.T."/>
            <person name="Hug L.A."/>
            <person name="Sharon I."/>
            <person name="Castelle C.J."/>
            <person name="Probst A.J."/>
            <person name="Thomas B.C."/>
            <person name="Singh A."/>
            <person name="Wilkins M.J."/>
            <person name="Karaoz U."/>
            <person name="Brodie E.L."/>
            <person name="Williams K.H."/>
            <person name="Hubbard S.S."/>
            <person name="Banfield J.F."/>
        </authorList>
    </citation>
    <scope>NUCLEOTIDE SEQUENCE [LARGE SCALE GENOMIC DNA]</scope>
</reference>